<evidence type="ECO:0000313" key="3">
    <source>
        <dbReference type="Proteomes" id="UP000620262"/>
    </source>
</evidence>
<dbReference type="Gene3D" id="3.40.50.1820">
    <property type="entry name" value="alpha/beta hydrolase"/>
    <property type="match status" value="1"/>
</dbReference>
<proteinExistence type="predicted"/>
<dbReference type="GO" id="GO:0016787">
    <property type="term" value="F:hydrolase activity"/>
    <property type="evidence" value="ECO:0007669"/>
    <property type="project" value="UniProtKB-KW"/>
</dbReference>
<dbReference type="InterPro" id="IPR022742">
    <property type="entry name" value="Hydrolase_4"/>
</dbReference>
<dbReference type="InterPro" id="IPR017208">
    <property type="entry name" value="UCP037442_abhydr"/>
</dbReference>
<evidence type="ECO:0000313" key="2">
    <source>
        <dbReference type="EMBL" id="MBE1504153.1"/>
    </source>
</evidence>
<dbReference type="RefSeq" id="WP_192728227.1">
    <property type="nucleotide sequence ID" value="NZ_BAAAVL010000001.1"/>
</dbReference>
<dbReference type="Pfam" id="PF12146">
    <property type="entry name" value="Hydrolase_4"/>
    <property type="match status" value="1"/>
</dbReference>
<accession>A0ABR9ILU8</accession>
<dbReference type="SUPFAM" id="SSF53474">
    <property type="entry name" value="alpha/beta-Hydrolases"/>
    <property type="match status" value="1"/>
</dbReference>
<name>A0ABR9ILU8_RHIVS</name>
<organism evidence="2 3">
    <name type="scientific">Rhizobium viscosum</name>
    <name type="common">Arthrobacter viscosus</name>
    <dbReference type="NCBI Taxonomy" id="1673"/>
    <lineage>
        <taxon>Bacteria</taxon>
        <taxon>Pseudomonadati</taxon>
        <taxon>Pseudomonadota</taxon>
        <taxon>Alphaproteobacteria</taxon>
        <taxon>Hyphomicrobiales</taxon>
        <taxon>Rhizobiaceae</taxon>
        <taxon>Rhizobium/Agrobacterium group</taxon>
        <taxon>Rhizobium</taxon>
    </lineage>
</organism>
<gene>
    <name evidence="2" type="ORF">H4W29_001334</name>
</gene>
<keyword evidence="3" id="KW-1185">Reference proteome</keyword>
<dbReference type="InterPro" id="IPR029058">
    <property type="entry name" value="AB_hydrolase_fold"/>
</dbReference>
<protein>
    <submittedName>
        <fullName evidence="2">Alpha/beta hydrolase</fullName>
    </submittedName>
</protein>
<dbReference type="EMBL" id="JADBEC010000001">
    <property type="protein sequence ID" value="MBE1504153.1"/>
    <property type="molecule type" value="Genomic_DNA"/>
</dbReference>
<feature type="domain" description="Serine aminopeptidase S33" evidence="1">
    <location>
        <begin position="44"/>
        <end position="162"/>
    </location>
</feature>
<keyword evidence="2" id="KW-0378">Hydrolase</keyword>
<dbReference type="Proteomes" id="UP000620262">
    <property type="component" value="Unassembled WGS sequence"/>
</dbReference>
<dbReference type="PIRSF" id="PIRSF037442">
    <property type="entry name" value="UCP037442_abhydr"/>
    <property type="match status" value="1"/>
</dbReference>
<sequence length="315" mass="35533">MPAASKRRKSDPAREAEAVVIGCGDGVKLRGHLWSAISDRSIGSVVINPATGVAARYYHYYARFLAERGFDVLTYDYRGIGLSRPERLRGSGYRWRDWGERDFDAALLFMEGQRPGRPLFVVGHSIGGFLPGLSAHADRITRMLAVGAQYGNWRDYAPAHRWRLFLKWHLFMPTATLLLGYFPGWRLGWLEDLPKGVALDWALQRGWIDPYPSAAERAGASKPFENFHAPILSLAVTDDDIATVHAIRRGLSHYRNAKVEEVLLTPEDLGFSKIGHFDLFHARHAAGFWLDTLLWLRDGTNPWPGKKPSEHLVFA</sequence>
<evidence type="ECO:0000259" key="1">
    <source>
        <dbReference type="Pfam" id="PF12146"/>
    </source>
</evidence>
<comment type="caution">
    <text evidence="2">The sequence shown here is derived from an EMBL/GenBank/DDBJ whole genome shotgun (WGS) entry which is preliminary data.</text>
</comment>
<reference evidence="2 3" key="1">
    <citation type="submission" date="2020-10" db="EMBL/GenBank/DDBJ databases">
        <title>Sequencing the genomes of 1000 actinobacteria strains.</title>
        <authorList>
            <person name="Klenk H.-P."/>
        </authorList>
    </citation>
    <scope>NUCLEOTIDE SEQUENCE [LARGE SCALE GENOMIC DNA]</scope>
    <source>
        <strain evidence="2 3">DSM 7307</strain>
    </source>
</reference>